<keyword evidence="7 10" id="KW-0283">Flagellar rotation</keyword>
<dbReference type="OrthoDB" id="7304620at2"/>
<accession>A0A1G9VHX3</accession>
<evidence type="ECO:0000313" key="12">
    <source>
        <dbReference type="Proteomes" id="UP000199759"/>
    </source>
</evidence>
<evidence type="ECO:0000256" key="3">
    <source>
        <dbReference type="ARBA" id="ARBA00008281"/>
    </source>
</evidence>
<keyword evidence="12" id="KW-1185">Reference proteome</keyword>
<keyword evidence="8 10" id="KW-1133">Transmembrane helix</keyword>
<organism evidence="11 12">
    <name type="scientific">Maricaulis salignorans</name>
    <dbReference type="NCBI Taxonomy" id="144026"/>
    <lineage>
        <taxon>Bacteria</taxon>
        <taxon>Pseudomonadati</taxon>
        <taxon>Pseudomonadota</taxon>
        <taxon>Alphaproteobacteria</taxon>
        <taxon>Maricaulales</taxon>
        <taxon>Maricaulaceae</taxon>
        <taxon>Maricaulis</taxon>
    </lineage>
</organism>
<keyword evidence="6 10" id="KW-0812">Transmembrane</keyword>
<dbReference type="InterPro" id="IPR005503">
    <property type="entry name" value="FliL"/>
</dbReference>
<keyword evidence="11" id="KW-0966">Cell projection</keyword>
<evidence type="ECO:0000256" key="1">
    <source>
        <dbReference type="ARBA" id="ARBA00002254"/>
    </source>
</evidence>
<keyword evidence="9 10" id="KW-0472">Membrane</keyword>
<reference evidence="11 12" key="1">
    <citation type="submission" date="2016-10" db="EMBL/GenBank/DDBJ databases">
        <authorList>
            <person name="de Groot N.N."/>
        </authorList>
    </citation>
    <scope>NUCLEOTIDE SEQUENCE [LARGE SCALE GENOMIC DNA]</scope>
    <source>
        <strain evidence="11 12">DSM 16077</strain>
    </source>
</reference>
<dbReference type="GO" id="GO:0006935">
    <property type="term" value="P:chemotaxis"/>
    <property type="evidence" value="ECO:0007669"/>
    <property type="project" value="UniProtKB-KW"/>
</dbReference>
<dbReference type="Pfam" id="PF03748">
    <property type="entry name" value="FliL"/>
    <property type="match status" value="1"/>
</dbReference>
<evidence type="ECO:0000256" key="7">
    <source>
        <dbReference type="ARBA" id="ARBA00022779"/>
    </source>
</evidence>
<name>A0A1G9VHX3_9PROT</name>
<evidence type="ECO:0000256" key="4">
    <source>
        <dbReference type="ARBA" id="ARBA00022475"/>
    </source>
</evidence>
<keyword evidence="5 10" id="KW-0145">Chemotaxis</keyword>
<dbReference type="GO" id="GO:0009425">
    <property type="term" value="C:bacterial-type flagellum basal body"/>
    <property type="evidence" value="ECO:0007669"/>
    <property type="project" value="InterPro"/>
</dbReference>
<gene>
    <name evidence="11" type="ORF">SAMN04488568_11946</name>
</gene>
<keyword evidence="11" id="KW-0969">Cilium</keyword>
<evidence type="ECO:0000256" key="10">
    <source>
        <dbReference type="RuleBase" id="RU364125"/>
    </source>
</evidence>
<evidence type="ECO:0000256" key="8">
    <source>
        <dbReference type="ARBA" id="ARBA00022989"/>
    </source>
</evidence>
<comment type="function">
    <text evidence="1 10">Controls the rotational direction of flagella during chemotaxis.</text>
</comment>
<dbReference type="AlphaFoldDB" id="A0A1G9VHX3"/>
<feature type="transmembrane region" description="Helical" evidence="10">
    <location>
        <begin position="27"/>
        <end position="49"/>
    </location>
</feature>
<dbReference type="Proteomes" id="UP000199759">
    <property type="component" value="Unassembled WGS sequence"/>
</dbReference>
<proteinExistence type="inferred from homology"/>
<evidence type="ECO:0000256" key="9">
    <source>
        <dbReference type="ARBA" id="ARBA00023136"/>
    </source>
</evidence>
<dbReference type="RefSeq" id="WP_143024146.1">
    <property type="nucleotide sequence ID" value="NZ_FNHG01000019.1"/>
</dbReference>
<comment type="similarity">
    <text evidence="3 10">Belongs to the FliL family.</text>
</comment>
<evidence type="ECO:0000256" key="2">
    <source>
        <dbReference type="ARBA" id="ARBA00004162"/>
    </source>
</evidence>
<evidence type="ECO:0000256" key="5">
    <source>
        <dbReference type="ARBA" id="ARBA00022500"/>
    </source>
</evidence>
<evidence type="ECO:0000256" key="6">
    <source>
        <dbReference type="ARBA" id="ARBA00022692"/>
    </source>
</evidence>
<keyword evidence="11" id="KW-0282">Flagellum</keyword>
<dbReference type="GO" id="GO:0071973">
    <property type="term" value="P:bacterial-type flagellum-dependent cell motility"/>
    <property type="evidence" value="ECO:0007669"/>
    <property type="project" value="InterPro"/>
</dbReference>
<keyword evidence="10" id="KW-0997">Cell inner membrane</keyword>
<keyword evidence="4" id="KW-1003">Cell membrane</keyword>
<evidence type="ECO:0000313" key="11">
    <source>
        <dbReference type="EMBL" id="SDM71651.1"/>
    </source>
</evidence>
<comment type="subcellular location">
    <subcellularLocation>
        <location evidence="10">Cell inner membrane</location>
    </subcellularLocation>
    <subcellularLocation>
        <location evidence="2">Cell membrane</location>
        <topology evidence="2">Single-pass membrane protein</topology>
    </subcellularLocation>
</comment>
<dbReference type="GO" id="GO:0005886">
    <property type="term" value="C:plasma membrane"/>
    <property type="evidence" value="ECO:0007669"/>
    <property type="project" value="UniProtKB-SubCell"/>
</dbReference>
<dbReference type="EMBL" id="FNHG01000019">
    <property type="protein sequence ID" value="SDM71651.1"/>
    <property type="molecule type" value="Genomic_DNA"/>
</dbReference>
<protein>
    <recommendedName>
        <fullName evidence="10">Flagellar protein FliL</fullName>
    </recommendedName>
</protein>
<dbReference type="STRING" id="144026.SAMN04488568_11946"/>
<sequence>MADDPEENEDEDGGEAKAKPKMGVLKLGLFIGLPAIILLLAGVAGFMMFAGGGDEPVLEAVLDEHGDPVLDDHGQPVMAAAGGHAEAEEEHEAQAYYFPLRDADGAEDPIITNIRSVDGRPVTVMLKITLESSNPDFGQVIDAHIDPIMDQFIMFLRELREDDLYGSAGMHRVRLELLRRVNLAIEPEYADAVLIQEFMIVD</sequence>